<feature type="domain" description="Ty3 transposon capsid-like protein" evidence="2">
    <location>
        <begin position="3"/>
        <end position="84"/>
    </location>
</feature>
<comment type="caution">
    <text evidence="3">The sequence shown here is derived from an EMBL/GenBank/DDBJ whole genome shotgun (WGS) entry which is preliminary data.</text>
</comment>
<reference evidence="3 4" key="1">
    <citation type="submission" date="2020-10" db="EMBL/GenBank/DDBJ databases">
        <title>The Coptis chinensis genome and diversification of protoberbering-type alkaloids.</title>
        <authorList>
            <person name="Wang B."/>
            <person name="Shu S."/>
            <person name="Song C."/>
            <person name="Liu Y."/>
        </authorList>
    </citation>
    <scope>NUCLEOTIDE SEQUENCE [LARGE SCALE GENOMIC DNA]</scope>
    <source>
        <strain evidence="3">HL-2020</strain>
        <tissue evidence="3">Leaf</tissue>
    </source>
</reference>
<evidence type="ECO:0000259" key="2">
    <source>
        <dbReference type="Pfam" id="PF19259"/>
    </source>
</evidence>
<keyword evidence="4" id="KW-1185">Reference proteome</keyword>
<gene>
    <name evidence="3" type="ORF">IFM89_028716</name>
</gene>
<accession>A0A835LJN8</accession>
<proteinExistence type="predicted"/>
<dbReference type="EMBL" id="JADFTS010000009">
    <property type="protein sequence ID" value="KAF9589781.1"/>
    <property type="molecule type" value="Genomic_DNA"/>
</dbReference>
<feature type="compositionally biased region" description="Low complexity" evidence="1">
    <location>
        <begin position="93"/>
        <end position="110"/>
    </location>
</feature>
<feature type="region of interest" description="Disordered" evidence="1">
    <location>
        <begin position="84"/>
        <end position="131"/>
    </location>
</feature>
<dbReference type="InterPro" id="IPR045358">
    <property type="entry name" value="Ty3_capsid"/>
</dbReference>
<evidence type="ECO:0000256" key="1">
    <source>
        <dbReference type="SAM" id="MobiDB-lite"/>
    </source>
</evidence>
<sequence>MSAISKLVQTGTVSAYISQFETMVNLVPDLQEAHQVNLFLSGIRTDIQAGVRLLTPTSLSHAFELALCQEDAIEATKSFHATTNPYHQYTKHPNPISNPKPNSSNPSAANGVKALFHGLSRKKQERKRPMF</sequence>
<evidence type="ECO:0000313" key="4">
    <source>
        <dbReference type="Proteomes" id="UP000631114"/>
    </source>
</evidence>
<dbReference type="Proteomes" id="UP000631114">
    <property type="component" value="Unassembled WGS sequence"/>
</dbReference>
<dbReference type="OrthoDB" id="1749511at2759"/>
<name>A0A835LJN8_9MAGN</name>
<feature type="compositionally biased region" description="Basic residues" evidence="1">
    <location>
        <begin position="119"/>
        <end position="131"/>
    </location>
</feature>
<dbReference type="Pfam" id="PF19259">
    <property type="entry name" value="Ty3_capsid"/>
    <property type="match status" value="1"/>
</dbReference>
<organism evidence="3 4">
    <name type="scientific">Coptis chinensis</name>
    <dbReference type="NCBI Taxonomy" id="261450"/>
    <lineage>
        <taxon>Eukaryota</taxon>
        <taxon>Viridiplantae</taxon>
        <taxon>Streptophyta</taxon>
        <taxon>Embryophyta</taxon>
        <taxon>Tracheophyta</taxon>
        <taxon>Spermatophyta</taxon>
        <taxon>Magnoliopsida</taxon>
        <taxon>Ranunculales</taxon>
        <taxon>Ranunculaceae</taxon>
        <taxon>Coptidoideae</taxon>
        <taxon>Coptis</taxon>
    </lineage>
</organism>
<protein>
    <recommendedName>
        <fullName evidence="2">Ty3 transposon capsid-like protein domain-containing protein</fullName>
    </recommendedName>
</protein>
<dbReference type="AlphaFoldDB" id="A0A835LJN8"/>
<evidence type="ECO:0000313" key="3">
    <source>
        <dbReference type="EMBL" id="KAF9589781.1"/>
    </source>
</evidence>